<keyword evidence="3" id="KW-0378">Hydrolase</keyword>
<dbReference type="InterPro" id="IPR041636">
    <property type="entry name" value="RNase_J_C"/>
</dbReference>
<keyword evidence="2" id="KW-0479">Metal-binding</keyword>
<accession>A0A545TQJ1</accession>
<dbReference type="Pfam" id="PF17770">
    <property type="entry name" value="RNase_J_C"/>
    <property type="match status" value="1"/>
</dbReference>
<protein>
    <submittedName>
        <fullName evidence="8">Ribonuclease J</fullName>
    </submittedName>
</protein>
<dbReference type="GO" id="GO:0004527">
    <property type="term" value="F:exonuclease activity"/>
    <property type="evidence" value="ECO:0007669"/>
    <property type="project" value="UniProtKB-KW"/>
</dbReference>
<dbReference type="InterPro" id="IPR042173">
    <property type="entry name" value="RNase_J_2"/>
</dbReference>
<name>A0A545TQJ1_9PROT</name>
<dbReference type="Pfam" id="PF07521">
    <property type="entry name" value="RMMBL"/>
    <property type="match status" value="1"/>
</dbReference>
<dbReference type="AlphaFoldDB" id="A0A545TQJ1"/>
<dbReference type="Gene3D" id="3.40.50.10710">
    <property type="entry name" value="Metallo-hydrolase/oxidoreductase"/>
    <property type="match status" value="1"/>
</dbReference>
<proteinExistence type="predicted"/>
<dbReference type="CDD" id="cd07714">
    <property type="entry name" value="RNaseJ_MBL-fold"/>
    <property type="match status" value="1"/>
</dbReference>
<comment type="caution">
    <text evidence="8">The sequence shown here is derived from an EMBL/GenBank/DDBJ whole genome shotgun (WGS) entry which is preliminary data.</text>
</comment>
<gene>
    <name evidence="8" type="ORF">FKG95_15700</name>
</gene>
<evidence type="ECO:0000313" key="8">
    <source>
        <dbReference type="EMBL" id="TQV79391.1"/>
    </source>
</evidence>
<keyword evidence="1" id="KW-0540">Nuclease</keyword>
<dbReference type="InterPro" id="IPR055132">
    <property type="entry name" value="RNase_J_b_CASP"/>
</dbReference>
<organism evidence="8 9">
    <name type="scientific">Denitrobaculum tricleocarpae</name>
    <dbReference type="NCBI Taxonomy" id="2591009"/>
    <lineage>
        <taxon>Bacteria</taxon>
        <taxon>Pseudomonadati</taxon>
        <taxon>Pseudomonadota</taxon>
        <taxon>Alphaproteobacteria</taxon>
        <taxon>Rhodospirillales</taxon>
        <taxon>Rhodospirillaceae</taxon>
        <taxon>Denitrobaculum</taxon>
    </lineage>
</organism>
<dbReference type="PANTHER" id="PTHR43694:SF1">
    <property type="entry name" value="RIBONUCLEASE J"/>
    <property type="match status" value="1"/>
</dbReference>
<dbReference type="InterPro" id="IPR001279">
    <property type="entry name" value="Metallo-B-lactamas"/>
</dbReference>
<dbReference type="Gene3D" id="3.10.20.580">
    <property type="match status" value="1"/>
</dbReference>
<keyword evidence="9" id="KW-1185">Reference proteome</keyword>
<evidence type="ECO:0000256" key="3">
    <source>
        <dbReference type="ARBA" id="ARBA00022801"/>
    </source>
</evidence>
<dbReference type="Gene3D" id="3.60.15.10">
    <property type="entry name" value="Ribonuclease Z/Hydroxyacylglutathione hydrolase-like"/>
    <property type="match status" value="1"/>
</dbReference>
<dbReference type="GO" id="GO:0046872">
    <property type="term" value="F:metal ion binding"/>
    <property type="evidence" value="ECO:0007669"/>
    <property type="project" value="UniProtKB-KW"/>
</dbReference>
<dbReference type="Pfam" id="PF22505">
    <property type="entry name" value="RNase_J_b_CASP"/>
    <property type="match status" value="1"/>
</dbReference>
<dbReference type="SUPFAM" id="SSF56281">
    <property type="entry name" value="Metallo-hydrolase/oxidoreductase"/>
    <property type="match status" value="1"/>
</dbReference>
<dbReference type="SMART" id="SM00849">
    <property type="entry name" value="Lactamase_B"/>
    <property type="match status" value="1"/>
</dbReference>
<evidence type="ECO:0000259" key="7">
    <source>
        <dbReference type="SMART" id="SM00849"/>
    </source>
</evidence>
<dbReference type="Proteomes" id="UP000315252">
    <property type="component" value="Unassembled WGS sequence"/>
</dbReference>
<dbReference type="InterPro" id="IPR011108">
    <property type="entry name" value="RMMBL"/>
</dbReference>
<dbReference type="EMBL" id="VHSH01000005">
    <property type="protein sequence ID" value="TQV79391.1"/>
    <property type="molecule type" value="Genomic_DNA"/>
</dbReference>
<dbReference type="InterPro" id="IPR036866">
    <property type="entry name" value="RibonucZ/Hydroxyglut_hydro"/>
</dbReference>
<evidence type="ECO:0000256" key="2">
    <source>
        <dbReference type="ARBA" id="ARBA00022723"/>
    </source>
</evidence>
<keyword evidence="4" id="KW-0862">Zinc</keyword>
<keyword evidence="6" id="KW-0694">RNA-binding</keyword>
<keyword evidence="5" id="KW-0269">Exonuclease</keyword>
<reference evidence="8 9" key="1">
    <citation type="submission" date="2019-06" db="EMBL/GenBank/DDBJ databases">
        <title>Whole genome sequence for Rhodospirillaceae sp. R148.</title>
        <authorList>
            <person name="Wang G."/>
        </authorList>
    </citation>
    <scope>NUCLEOTIDE SEQUENCE [LARGE SCALE GENOMIC DNA]</scope>
    <source>
        <strain evidence="8 9">R148</strain>
    </source>
</reference>
<dbReference type="PANTHER" id="PTHR43694">
    <property type="entry name" value="RIBONUCLEASE J"/>
    <property type="match status" value="1"/>
</dbReference>
<evidence type="ECO:0000256" key="1">
    <source>
        <dbReference type="ARBA" id="ARBA00022722"/>
    </source>
</evidence>
<evidence type="ECO:0000256" key="5">
    <source>
        <dbReference type="ARBA" id="ARBA00022839"/>
    </source>
</evidence>
<dbReference type="OrthoDB" id="9770211at2"/>
<dbReference type="GO" id="GO:0003723">
    <property type="term" value="F:RNA binding"/>
    <property type="evidence" value="ECO:0007669"/>
    <property type="project" value="UniProtKB-KW"/>
</dbReference>
<evidence type="ECO:0000256" key="6">
    <source>
        <dbReference type="ARBA" id="ARBA00022884"/>
    </source>
</evidence>
<evidence type="ECO:0000313" key="9">
    <source>
        <dbReference type="Proteomes" id="UP000315252"/>
    </source>
</evidence>
<sequence>MKADELFFLPLGGAGEIGMNLNLYGYGDQWLMVDLGITFAGPELPGVDVLMPDPRFIVERRDQLAGLLLTHAHEDHIGAVPYLWKQLQCPLYATPFTRSMLERKLKEAGLFEAAPITEIPMSGRVSIGKFDIELITLTHSIPEPNAVVIRTAAGNVLHTGDWKLDDDPLVGDNFDEARLKALADEDILAMVCDSTNALNAEETGSESEVREHLMELVGGLEQRVAIACFASNVARFETIVRAAEAHGRRVALLGRSMHRIHEAARENGYMPDLPPFLSEKDIDYLPRNEVLLLCTGSQGEPRSALWRIAHGDHREVHLDEGDAVIFSSRVIPGNETSIFALQNTLVSRGIDVITDDDAFIHVSGHPGRPELAQMYQWVRPRVAVPVHGEQRHLMAHADLARECQIPEQIPGQNGAMIRLAPGRAEVVDHVPSGRLALEGSRLIGTDSLILKERQRMAYNGAIAVTLALNGKGALASAPLVTFHGVYDENLDEDQIDDVIDAIEQALKGLRAAQRRDDDVVAEEVRIAVRRSVRRDLEKKPVTTVHVVRLDRAESD</sequence>
<dbReference type="Pfam" id="PF00753">
    <property type="entry name" value="Lactamase_B"/>
    <property type="match status" value="1"/>
</dbReference>
<feature type="domain" description="Metallo-beta-lactamase" evidence="7">
    <location>
        <begin position="18"/>
        <end position="220"/>
    </location>
</feature>
<evidence type="ECO:0000256" key="4">
    <source>
        <dbReference type="ARBA" id="ARBA00022833"/>
    </source>
</evidence>